<keyword evidence="5" id="KW-1185">Reference proteome</keyword>
<dbReference type="Proteomes" id="UP001597467">
    <property type="component" value="Unassembled WGS sequence"/>
</dbReference>
<dbReference type="InterPro" id="IPR026444">
    <property type="entry name" value="Secre_tail"/>
</dbReference>
<name>A0ABW5JZX4_9FLAO</name>
<feature type="signal peptide" evidence="2">
    <location>
        <begin position="1"/>
        <end position="18"/>
    </location>
</feature>
<evidence type="ECO:0000313" key="5">
    <source>
        <dbReference type="Proteomes" id="UP001597467"/>
    </source>
</evidence>
<organism evidence="4 5">
    <name type="scientific">Lacinutrix gracilariae</name>
    <dbReference type="NCBI Taxonomy" id="1747198"/>
    <lineage>
        <taxon>Bacteria</taxon>
        <taxon>Pseudomonadati</taxon>
        <taxon>Bacteroidota</taxon>
        <taxon>Flavobacteriia</taxon>
        <taxon>Flavobacteriales</taxon>
        <taxon>Flavobacteriaceae</taxon>
        <taxon>Lacinutrix</taxon>
    </lineage>
</organism>
<proteinExistence type="predicted"/>
<dbReference type="EMBL" id="JBHULM010000001">
    <property type="protein sequence ID" value="MFD2541000.1"/>
    <property type="molecule type" value="Genomic_DNA"/>
</dbReference>
<evidence type="ECO:0000256" key="1">
    <source>
        <dbReference type="ARBA" id="ARBA00022729"/>
    </source>
</evidence>
<accession>A0ABW5JZX4</accession>
<dbReference type="NCBIfam" id="TIGR04183">
    <property type="entry name" value="Por_Secre_tail"/>
    <property type="match status" value="1"/>
</dbReference>
<protein>
    <submittedName>
        <fullName evidence="4">T9SS type A sorting domain-containing protein</fullName>
    </submittedName>
</protein>
<gene>
    <name evidence="4" type="ORF">ACFSSB_01600</name>
</gene>
<evidence type="ECO:0000256" key="2">
    <source>
        <dbReference type="SAM" id="SignalP"/>
    </source>
</evidence>
<comment type="caution">
    <text evidence="4">The sequence shown here is derived from an EMBL/GenBank/DDBJ whole genome shotgun (WGS) entry which is preliminary data.</text>
</comment>
<keyword evidence="1 2" id="KW-0732">Signal</keyword>
<dbReference type="RefSeq" id="WP_379900242.1">
    <property type="nucleotide sequence ID" value="NZ_JBHULM010000001.1"/>
</dbReference>
<feature type="domain" description="Secretion system C-terminal sorting" evidence="3">
    <location>
        <begin position="540"/>
        <end position="609"/>
    </location>
</feature>
<reference evidence="5" key="1">
    <citation type="journal article" date="2019" name="Int. J. Syst. Evol. Microbiol.">
        <title>The Global Catalogue of Microorganisms (GCM) 10K type strain sequencing project: providing services to taxonomists for standard genome sequencing and annotation.</title>
        <authorList>
            <consortium name="The Broad Institute Genomics Platform"/>
            <consortium name="The Broad Institute Genome Sequencing Center for Infectious Disease"/>
            <person name="Wu L."/>
            <person name="Ma J."/>
        </authorList>
    </citation>
    <scope>NUCLEOTIDE SEQUENCE [LARGE SCALE GENOMIC DNA]</scope>
    <source>
        <strain evidence="5">KCTC 42808</strain>
    </source>
</reference>
<sequence length="613" mass="68120">MKYFITLILLTFCSLSFAQSDLYVSNGSYVYVDGTAFSSGPNVAPLYVTDDVNLDTNGHLYLRNDAHLLQGNNVGNSGEGKLSVYQTGNSNTYMYNYWASPVGQNIAATGNSAFMPSNNLYYEVTAPINSNPYGYTSGYDGTATQISSYWLYTFIGLPTTSNAYEDWIGLGGGSLPVGGDPNGTLDSGYGFSMKGNPSGSQKYDFRGKPNNGDITVTLNPNSETLVGNPYPSAIDALEFIHDTNNQNNSTGVLKYWEQAPGATSHVLSNYVGGYALYTISSDGTESFTPAVFRMYLLNGNIAAGPSPGNGTKTARRYIPVGQGFMVEGTASATNVTFSNSHRVFYKQSDADSEFFRTENTATERETFPETEYNEEGYSIVPEDFKRFRINVGFDNNGNDSYTRQLLMNFHHTATDGFDYGLEAPIAEQVASDANWIHDNTPYAIQAFNYDESLQIPLLVNINNQQLVRFDIYDVQNFEESQPIYIHDKQNNLYVNLQEQAYEIILEEGDYTDRFEIVFQSESLSSQEFIDEDFLVMQNNTTSQLTVLNPNQLEVQSISLFDVTGKVIFKENNLSTKNRYEFSTKSLSDGVYITKVTFANQTTKSKKVVVSQKK</sequence>
<evidence type="ECO:0000259" key="3">
    <source>
        <dbReference type="Pfam" id="PF18962"/>
    </source>
</evidence>
<feature type="chain" id="PRO_5045104604" evidence="2">
    <location>
        <begin position="19"/>
        <end position="613"/>
    </location>
</feature>
<dbReference type="Pfam" id="PF18962">
    <property type="entry name" value="Por_Secre_tail"/>
    <property type="match status" value="1"/>
</dbReference>
<evidence type="ECO:0000313" key="4">
    <source>
        <dbReference type="EMBL" id="MFD2541000.1"/>
    </source>
</evidence>